<dbReference type="Gene3D" id="1.10.510.40">
    <property type="match status" value="1"/>
</dbReference>
<dbReference type="OrthoDB" id="495728at2"/>
<dbReference type="Proteomes" id="UP000316778">
    <property type="component" value="Unassembled WGS sequence"/>
</dbReference>
<evidence type="ECO:0000313" key="5">
    <source>
        <dbReference type="Proteomes" id="UP000316778"/>
    </source>
</evidence>
<dbReference type="PANTHER" id="PTHR34384:SF6">
    <property type="entry name" value="STAPHYLOFERRIN B SYNTHASE"/>
    <property type="match status" value="1"/>
</dbReference>
<dbReference type="InterPro" id="IPR007310">
    <property type="entry name" value="Aerobactin_biosyn_IucA/IucC_N"/>
</dbReference>
<dbReference type="AlphaFoldDB" id="A0A562T0E6"/>
<dbReference type="EMBL" id="VLLG01000004">
    <property type="protein sequence ID" value="TWI86734.1"/>
    <property type="molecule type" value="Genomic_DNA"/>
</dbReference>
<name>A0A562T0E6_CHIJA</name>
<sequence>MQTFNPVSPQEAVAHLQPAVWARVNRLHLRKILAEFAHEQIIQPALQETADGWGHYVLAAGTADTSYHFRARILHLHHWYIDAGSIEKRAQGRPAPLDSLAFITEFSDQLGIAPELLPQYMEEVCSTLYGSAYIQAQEGPSAAYLAQAGYQEIEHAMTGHPRFIANNGRIGFDATDYRAFAPEAATPLQLAWLAGHRSCTEFTCADTLTCNAVMEQELGAATVAAFRQLLQEKGLDPAAYFFMPVHPWQWYNKLAGIFAPDIAAGRLVFLGYGADAYLPQQSIRTFFNTDNPQKFYVKTALSILNMGYMRGLSPYFMRTTPVINEWVHGLVEQDAYLQSTGFCTLREIATTAYTHQHFETAVKTDSPYKKMLAALWRESPLSRVQPGQRLMTMAALLHVDTEGKALLPELVRLSGLSTDEWLARYFHCYLSPLLHCFYQYDMVFMPHGENLILVLDNYAPVRAIMKDIGEEVSVLNPDTDMPEAARRLLANVTEEARTRPLFTQVFDGIFRFIAAILEEQEGYPEARFWELVAACIHRYRQEHPQLAEKMERYDLFAPTISTDALNRLQISNNKQLRDRSNPFAVPSVGILQNPVAAYRSRIAPAHVEA</sequence>
<dbReference type="Pfam" id="PF04183">
    <property type="entry name" value="IucA_IucC"/>
    <property type="match status" value="1"/>
</dbReference>
<dbReference type="RefSeq" id="WP_145716767.1">
    <property type="nucleotide sequence ID" value="NZ_BAAAFY010000004.1"/>
</dbReference>
<comment type="pathway">
    <text evidence="1">Siderophore biosynthesis.</text>
</comment>
<dbReference type="Gene3D" id="6.10.250.3370">
    <property type="match status" value="1"/>
</dbReference>
<dbReference type="Pfam" id="PF06276">
    <property type="entry name" value="FhuF"/>
    <property type="match status" value="1"/>
</dbReference>
<evidence type="ECO:0000259" key="2">
    <source>
        <dbReference type="Pfam" id="PF04183"/>
    </source>
</evidence>
<feature type="domain" description="Aerobactin siderophore biosynthesis IucA/IucC N-terminal" evidence="2">
    <location>
        <begin position="150"/>
        <end position="398"/>
    </location>
</feature>
<proteinExistence type="predicted"/>
<dbReference type="InterPro" id="IPR022770">
    <property type="entry name" value="IucA/IucC-like_C"/>
</dbReference>
<protein>
    <submittedName>
        <fullName evidence="4">Siderophore synthetase component</fullName>
    </submittedName>
</protein>
<dbReference type="Gene3D" id="3.30.310.280">
    <property type="match status" value="1"/>
</dbReference>
<dbReference type="InterPro" id="IPR037455">
    <property type="entry name" value="LucA/IucC-like"/>
</dbReference>
<gene>
    <name evidence="4" type="ORF">LX66_3997</name>
</gene>
<evidence type="ECO:0000259" key="3">
    <source>
        <dbReference type="Pfam" id="PF06276"/>
    </source>
</evidence>
<dbReference type="PANTHER" id="PTHR34384">
    <property type="entry name" value="L-2,3-DIAMINOPROPANOATE--CITRATE LIGASE"/>
    <property type="match status" value="1"/>
</dbReference>
<evidence type="ECO:0000313" key="4">
    <source>
        <dbReference type="EMBL" id="TWI86734.1"/>
    </source>
</evidence>
<reference evidence="4 5" key="1">
    <citation type="journal article" date="2013" name="Stand. Genomic Sci.">
        <title>Genomic Encyclopedia of Type Strains, Phase I: The one thousand microbial genomes (KMG-I) project.</title>
        <authorList>
            <person name="Kyrpides N.C."/>
            <person name="Woyke T."/>
            <person name="Eisen J.A."/>
            <person name="Garrity G."/>
            <person name="Lilburn T.G."/>
            <person name="Beck B.J."/>
            <person name="Whitman W.B."/>
            <person name="Hugenholtz P."/>
            <person name="Klenk H.P."/>
        </authorList>
    </citation>
    <scope>NUCLEOTIDE SEQUENCE [LARGE SCALE GENOMIC DNA]</scope>
    <source>
        <strain evidence="4 5">DSM 13484</strain>
    </source>
</reference>
<organism evidence="4 5">
    <name type="scientific">Chitinophaga japonensis</name>
    <name type="common">Flexibacter japonensis</name>
    <dbReference type="NCBI Taxonomy" id="104662"/>
    <lineage>
        <taxon>Bacteria</taxon>
        <taxon>Pseudomonadati</taxon>
        <taxon>Bacteroidota</taxon>
        <taxon>Chitinophagia</taxon>
        <taxon>Chitinophagales</taxon>
        <taxon>Chitinophagaceae</taxon>
        <taxon>Chitinophaga</taxon>
    </lineage>
</organism>
<comment type="caution">
    <text evidence="4">The sequence shown here is derived from an EMBL/GenBank/DDBJ whole genome shotgun (WGS) entry which is preliminary data.</text>
</comment>
<dbReference type="GO" id="GO:0016881">
    <property type="term" value="F:acid-amino acid ligase activity"/>
    <property type="evidence" value="ECO:0007669"/>
    <property type="project" value="UniProtKB-ARBA"/>
</dbReference>
<keyword evidence="5" id="KW-1185">Reference proteome</keyword>
<accession>A0A562T0E6</accession>
<feature type="domain" description="Aerobactin siderophore biosynthesis IucA/IucC-like C-terminal" evidence="3">
    <location>
        <begin position="420"/>
        <end position="577"/>
    </location>
</feature>
<dbReference type="GO" id="GO:0019290">
    <property type="term" value="P:siderophore biosynthetic process"/>
    <property type="evidence" value="ECO:0007669"/>
    <property type="project" value="InterPro"/>
</dbReference>
<evidence type="ECO:0000256" key="1">
    <source>
        <dbReference type="ARBA" id="ARBA00004924"/>
    </source>
</evidence>